<evidence type="ECO:0000313" key="4">
    <source>
        <dbReference type="EMBL" id="PGH04532.1"/>
    </source>
</evidence>
<dbReference type="GO" id="GO:0004674">
    <property type="term" value="F:protein serine/threonine kinase activity"/>
    <property type="evidence" value="ECO:0007669"/>
    <property type="project" value="UniProtKB-KW"/>
</dbReference>
<dbReference type="EMBL" id="PDNB01000135">
    <property type="protein sequence ID" value="PGH04532.1"/>
    <property type="molecule type" value="Genomic_DNA"/>
</dbReference>
<dbReference type="PROSITE" id="PS50011">
    <property type="entry name" value="PROTEIN_KINASE_DOM"/>
    <property type="match status" value="1"/>
</dbReference>
<comment type="subcellular location">
    <subcellularLocation>
        <location evidence="1">Preautophagosomal structure membrane</location>
        <topology evidence="1">Peripheral membrane protein</topology>
    </subcellularLocation>
</comment>
<comment type="caution">
    <text evidence="4">The sequence shown here is derived from an EMBL/GenBank/DDBJ whole genome shotgun (WGS) entry which is preliminary data.</text>
</comment>
<proteinExistence type="predicted"/>
<evidence type="ECO:0000256" key="2">
    <source>
        <dbReference type="ARBA" id="ARBA00030237"/>
    </source>
</evidence>
<keyword evidence="4" id="KW-0418">Kinase</keyword>
<dbReference type="GO" id="GO:0005524">
    <property type="term" value="F:ATP binding"/>
    <property type="evidence" value="ECO:0007669"/>
    <property type="project" value="InterPro"/>
</dbReference>
<dbReference type="AlphaFoldDB" id="A0A2B7X723"/>
<dbReference type="PANTHER" id="PTHR24348">
    <property type="entry name" value="SERINE/THREONINE-PROTEIN KINASE UNC-51-RELATED"/>
    <property type="match status" value="1"/>
</dbReference>
<accession>A0A2B7X723</accession>
<dbReference type="Pfam" id="PF00069">
    <property type="entry name" value="Pkinase"/>
    <property type="match status" value="1"/>
</dbReference>
<feature type="domain" description="Protein kinase" evidence="3">
    <location>
        <begin position="1"/>
        <end position="364"/>
    </location>
</feature>
<dbReference type="SUPFAM" id="SSF56112">
    <property type="entry name" value="Protein kinase-like (PK-like)"/>
    <property type="match status" value="1"/>
</dbReference>
<dbReference type="Proteomes" id="UP000223968">
    <property type="component" value="Unassembled WGS sequence"/>
</dbReference>
<dbReference type="InterPro" id="IPR011009">
    <property type="entry name" value="Kinase-like_dom_sf"/>
</dbReference>
<evidence type="ECO:0000313" key="5">
    <source>
        <dbReference type="Proteomes" id="UP000223968"/>
    </source>
</evidence>
<name>A0A2B7X723_9EURO</name>
<evidence type="ECO:0000256" key="1">
    <source>
        <dbReference type="ARBA" id="ARBA00004623"/>
    </source>
</evidence>
<organism evidence="4 5">
    <name type="scientific">Helicocarpus griseus UAMH5409</name>
    <dbReference type="NCBI Taxonomy" id="1447875"/>
    <lineage>
        <taxon>Eukaryota</taxon>
        <taxon>Fungi</taxon>
        <taxon>Dikarya</taxon>
        <taxon>Ascomycota</taxon>
        <taxon>Pezizomycotina</taxon>
        <taxon>Eurotiomycetes</taxon>
        <taxon>Eurotiomycetidae</taxon>
        <taxon>Onygenales</taxon>
        <taxon>Ajellomycetaceae</taxon>
        <taxon>Helicocarpus</taxon>
    </lineage>
</organism>
<sequence>MPKEEILQLNARCHVLIDCDYQSFEPDLQTIDLYCYRVNDKPELPTYIEAGSTPYPGENIPVKDIKVGPVWYMRVVIKTRPADRRAPLEAEYREHLRADISSCQFIRPLLDIIPDVDNSPTGTKDYNDTRHGMTASQVPAGLVFQWMEHNLYHFDPRIYRRDYVLAEAVATGVLQALVPFENSKRVNSDLDIKPHNFLINCHGSCTYEAKLSDLGESNYDGFSETLTGSLLTRAPEVWEGKGYFHSSDLWALGVTLFEQFNHAAFRFPVLRDDVVVDTIMLAKLVCLFPEWRPSPVECLDVYGQSLGQVFADARLIRDSITVSPLDQQLQQMDIREEWKRFLLLLTFDRNKRYSALEVLQSPEYEAILKNKP</sequence>
<keyword evidence="4" id="KW-0808">Transferase</keyword>
<keyword evidence="4" id="KW-0723">Serine/threonine-protein kinase</keyword>
<dbReference type="STRING" id="1447875.A0A2B7X723"/>
<gene>
    <name evidence="4" type="ORF">AJ79_07058</name>
</gene>
<dbReference type="GO" id="GO:0034045">
    <property type="term" value="C:phagophore assembly site membrane"/>
    <property type="evidence" value="ECO:0007669"/>
    <property type="project" value="UniProtKB-SubCell"/>
</dbReference>
<dbReference type="OrthoDB" id="4175681at2759"/>
<keyword evidence="5" id="KW-1185">Reference proteome</keyword>
<dbReference type="InterPro" id="IPR000719">
    <property type="entry name" value="Prot_kinase_dom"/>
</dbReference>
<evidence type="ECO:0000259" key="3">
    <source>
        <dbReference type="PROSITE" id="PS50011"/>
    </source>
</evidence>
<dbReference type="InterPro" id="IPR045269">
    <property type="entry name" value="Atg1-like"/>
</dbReference>
<reference evidence="4 5" key="1">
    <citation type="submission" date="2017-10" db="EMBL/GenBank/DDBJ databases">
        <title>Comparative genomics in systemic dimorphic fungi from Ajellomycetaceae.</title>
        <authorList>
            <person name="Munoz J.F."/>
            <person name="Mcewen J.G."/>
            <person name="Clay O.K."/>
            <person name="Cuomo C.A."/>
        </authorList>
    </citation>
    <scope>NUCLEOTIDE SEQUENCE [LARGE SCALE GENOMIC DNA]</scope>
    <source>
        <strain evidence="4 5">UAMH5409</strain>
    </source>
</reference>
<protein>
    <recommendedName>
        <fullName evidence="2">Autophagy-related protein 1</fullName>
    </recommendedName>
</protein>
<dbReference type="Gene3D" id="1.10.510.10">
    <property type="entry name" value="Transferase(Phosphotransferase) domain 1"/>
    <property type="match status" value="1"/>
</dbReference>
<dbReference type="SMART" id="SM00220">
    <property type="entry name" value="S_TKc"/>
    <property type="match status" value="1"/>
</dbReference>
<dbReference type="GO" id="GO:0010506">
    <property type="term" value="P:regulation of autophagy"/>
    <property type="evidence" value="ECO:0007669"/>
    <property type="project" value="InterPro"/>
</dbReference>